<comment type="caution">
    <text evidence="1">The sequence shown here is derived from an EMBL/GenBank/DDBJ whole genome shotgun (WGS) entry which is preliminary data.</text>
</comment>
<keyword evidence="2" id="KW-1185">Reference proteome</keyword>
<dbReference type="AlphaFoldDB" id="A0A8S1K0A4"/>
<protein>
    <submittedName>
        <fullName evidence="1">Uncharacterized protein</fullName>
    </submittedName>
</protein>
<dbReference type="EMBL" id="CAJJDM010000009">
    <property type="protein sequence ID" value="CAD8048165.1"/>
    <property type="molecule type" value="Genomic_DNA"/>
</dbReference>
<evidence type="ECO:0000313" key="1">
    <source>
        <dbReference type="EMBL" id="CAD8048165.1"/>
    </source>
</evidence>
<proteinExistence type="predicted"/>
<dbReference type="Proteomes" id="UP000688137">
    <property type="component" value="Unassembled WGS sequence"/>
</dbReference>
<gene>
    <name evidence="1" type="ORF">PPRIM_AZ9-3.1.T0120349</name>
</gene>
<evidence type="ECO:0000313" key="2">
    <source>
        <dbReference type="Proteomes" id="UP000688137"/>
    </source>
</evidence>
<name>A0A8S1K0A4_PARPR</name>
<accession>A0A8S1K0A4</accession>
<organism evidence="1 2">
    <name type="scientific">Paramecium primaurelia</name>
    <dbReference type="NCBI Taxonomy" id="5886"/>
    <lineage>
        <taxon>Eukaryota</taxon>
        <taxon>Sar</taxon>
        <taxon>Alveolata</taxon>
        <taxon>Ciliophora</taxon>
        <taxon>Intramacronucleata</taxon>
        <taxon>Oligohymenophorea</taxon>
        <taxon>Peniculida</taxon>
        <taxon>Parameciidae</taxon>
        <taxon>Paramecium</taxon>
    </lineage>
</organism>
<sequence length="526" mass="62314">MSYQQKLNGLKCWDSFRDLTLQKMEIIPFAITECPDLCSCQICKKKQPEKEEPQEQNKKSQKIIKQPRQRRFSICGFKDDLLTICQMLQKQDEVVRPININILDTIILKEREFVLYAFYDNGFRYIKNKSFFHTEMEKQLLDRKIEFEINHQIKQIKSGIHPTIKLSELYQNSNLVTNKLKQQITDILNAQSILMARYQTGETTLIGKIELHQLSVLSKTNVIFDNLLHLQLYLYNEKTALDFIETNKRNSKDYFIHRYKYIKDNSLFSDIVCEQSYLTDPSLRGQRLWNKEKEYSENLDLKEYFKYTCHKIAVYIQSFHKQCINEMEVHFIVNYPKNITIINVIGLKMSKAEETQWVIKTGRVLSTAEKIQINDVDLNENNIPQTQRSLVVSQSLLPSTQKVIEKIKPITAQVIVNNMQSTRTQDAFKTLNPQTNKSINQIQENQQYQKMLRNFPKQLKRYQSMQRDSPIKSRIDDQLLTCSRDVQIDDYLLKSRQKKKKQTINSPFLRSISRRFFTRRNSADFC</sequence>
<reference evidence="1" key="1">
    <citation type="submission" date="2021-01" db="EMBL/GenBank/DDBJ databases">
        <authorList>
            <consortium name="Genoscope - CEA"/>
            <person name="William W."/>
        </authorList>
    </citation>
    <scope>NUCLEOTIDE SEQUENCE</scope>
</reference>
<dbReference type="OMA" id="EETQWVI"/>